<feature type="region of interest" description="Disordered" evidence="6">
    <location>
        <begin position="308"/>
        <end position="423"/>
    </location>
</feature>
<dbReference type="InterPro" id="IPR052207">
    <property type="entry name" value="Max-like/E-box_TFs"/>
</dbReference>
<feature type="compositionally biased region" description="Low complexity" evidence="6">
    <location>
        <begin position="119"/>
        <end position="132"/>
    </location>
</feature>
<evidence type="ECO:0000256" key="2">
    <source>
        <dbReference type="ARBA" id="ARBA00023015"/>
    </source>
</evidence>
<comment type="subcellular location">
    <subcellularLocation>
        <location evidence="1">Nucleus</location>
    </subcellularLocation>
</comment>
<evidence type="ECO:0000256" key="4">
    <source>
        <dbReference type="ARBA" id="ARBA00023163"/>
    </source>
</evidence>
<dbReference type="InterPro" id="IPR036638">
    <property type="entry name" value="HLH_DNA-bd_sf"/>
</dbReference>
<evidence type="ECO:0000256" key="3">
    <source>
        <dbReference type="ARBA" id="ARBA00023125"/>
    </source>
</evidence>
<evidence type="ECO:0000259" key="7">
    <source>
        <dbReference type="PROSITE" id="PS50888"/>
    </source>
</evidence>
<dbReference type="OrthoDB" id="5778525at2759"/>
<dbReference type="PANTHER" id="PTHR15741:SF27">
    <property type="entry name" value="TRANSCRIPTION FACTOR AP-4"/>
    <property type="match status" value="1"/>
</dbReference>
<keyword evidence="3" id="KW-0238">DNA-binding</keyword>
<keyword evidence="9" id="KW-1185">Reference proteome</keyword>
<gene>
    <name evidence="8" type="ORF">BP6252_03338</name>
</gene>
<accession>A0A3D8S7G6</accession>
<proteinExistence type="predicted"/>
<dbReference type="PROSITE" id="PS50888">
    <property type="entry name" value="BHLH"/>
    <property type="match status" value="1"/>
</dbReference>
<evidence type="ECO:0000313" key="8">
    <source>
        <dbReference type="EMBL" id="RDW82226.1"/>
    </source>
</evidence>
<dbReference type="GO" id="GO:0000981">
    <property type="term" value="F:DNA-binding transcription factor activity, RNA polymerase II-specific"/>
    <property type="evidence" value="ECO:0007669"/>
    <property type="project" value="TreeGrafter"/>
</dbReference>
<dbReference type="GO" id="GO:0046983">
    <property type="term" value="F:protein dimerization activity"/>
    <property type="evidence" value="ECO:0007669"/>
    <property type="project" value="InterPro"/>
</dbReference>
<keyword evidence="2" id="KW-0805">Transcription regulation</keyword>
<keyword evidence="5" id="KW-0539">Nucleus</keyword>
<reference evidence="8 9" key="1">
    <citation type="journal article" date="2018" name="IMA Fungus">
        <title>IMA Genome-F 9: Draft genome sequence of Annulohypoxylon stygium, Aspergillus mulundensis, Berkeleyomyces basicola (syn. Thielaviopsis basicola), Ceratocystis smalleyi, two Cercospora beticola strains, Coleophoma cylindrospora, Fusarium fracticaudum, Phialophora cf. hyalina, and Morchella septimelata.</title>
        <authorList>
            <person name="Wingfield B.D."/>
            <person name="Bills G.F."/>
            <person name="Dong Y."/>
            <person name="Huang W."/>
            <person name="Nel W.J."/>
            <person name="Swalarsk-Parry B.S."/>
            <person name="Vaghefi N."/>
            <person name="Wilken P.M."/>
            <person name="An Z."/>
            <person name="de Beer Z.W."/>
            <person name="De Vos L."/>
            <person name="Chen L."/>
            <person name="Duong T.A."/>
            <person name="Gao Y."/>
            <person name="Hammerbacher A."/>
            <person name="Kikkert J.R."/>
            <person name="Li Y."/>
            <person name="Li H."/>
            <person name="Li K."/>
            <person name="Li Q."/>
            <person name="Liu X."/>
            <person name="Ma X."/>
            <person name="Naidoo K."/>
            <person name="Pethybridge S.J."/>
            <person name="Sun J."/>
            <person name="Steenkamp E.T."/>
            <person name="van der Nest M.A."/>
            <person name="van Wyk S."/>
            <person name="Wingfield M.J."/>
            <person name="Xiong C."/>
            <person name="Yue Q."/>
            <person name="Zhang X."/>
        </authorList>
    </citation>
    <scope>NUCLEOTIDE SEQUENCE [LARGE SCALE GENOMIC DNA]</scope>
    <source>
        <strain evidence="8 9">BP6252</strain>
    </source>
</reference>
<feature type="region of interest" description="Disordered" evidence="6">
    <location>
        <begin position="114"/>
        <end position="135"/>
    </location>
</feature>
<protein>
    <recommendedName>
        <fullName evidence="7">BHLH domain-containing protein</fullName>
    </recommendedName>
</protein>
<feature type="domain" description="BHLH" evidence="7">
    <location>
        <begin position="410"/>
        <end position="461"/>
    </location>
</feature>
<comment type="caution">
    <text evidence="8">The sequence shown here is derived from an EMBL/GenBank/DDBJ whole genome shotgun (WGS) entry which is preliminary data.</text>
</comment>
<dbReference type="AlphaFoldDB" id="A0A3D8S7G6"/>
<dbReference type="GO" id="GO:0000978">
    <property type="term" value="F:RNA polymerase II cis-regulatory region sequence-specific DNA binding"/>
    <property type="evidence" value="ECO:0007669"/>
    <property type="project" value="TreeGrafter"/>
</dbReference>
<organism evidence="8 9">
    <name type="scientific">Coleophoma cylindrospora</name>
    <dbReference type="NCBI Taxonomy" id="1849047"/>
    <lineage>
        <taxon>Eukaryota</taxon>
        <taxon>Fungi</taxon>
        <taxon>Dikarya</taxon>
        <taxon>Ascomycota</taxon>
        <taxon>Pezizomycotina</taxon>
        <taxon>Leotiomycetes</taxon>
        <taxon>Helotiales</taxon>
        <taxon>Dermateaceae</taxon>
        <taxon>Coleophoma</taxon>
    </lineage>
</organism>
<dbReference type="SUPFAM" id="SSF47459">
    <property type="entry name" value="HLH, helix-loop-helix DNA-binding domain"/>
    <property type="match status" value="1"/>
</dbReference>
<dbReference type="PANTHER" id="PTHR15741">
    <property type="entry name" value="BASIC HELIX-LOOP-HELIX ZIP TRANSCRIPTION FACTOR"/>
    <property type="match status" value="1"/>
</dbReference>
<feature type="compositionally biased region" description="Basic and acidic residues" evidence="6">
    <location>
        <begin position="401"/>
        <end position="423"/>
    </location>
</feature>
<feature type="compositionally biased region" description="Polar residues" evidence="6">
    <location>
        <begin position="313"/>
        <end position="324"/>
    </location>
</feature>
<dbReference type="Gene3D" id="4.10.280.10">
    <property type="entry name" value="Helix-loop-helix DNA-binding domain"/>
    <property type="match status" value="1"/>
</dbReference>
<dbReference type="Pfam" id="PF00010">
    <property type="entry name" value="HLH"/>
    <property type="match status" value="1"/>
</dbReference>
<sequence>MLVAQRNGLGMGSSKRPDEMPFGCKLEKRVGAQIPKYTDGPVDSFGSDTNFPFPSPTGPPPGPSLLDEHDSRYLDNFFQGVDSNDINFDLFTNADDVFHDPGWQELPPTFMGTSSSFGQQPAQPPQVVASSSHDSGYKTQDMTFKTQDMAFSDMNNIPPTTSPEVMAAAQTLISNGANNRSHSMGNDALFGMTRNSSMLSTNGHGIHQPMFPTRSRSIQDVRPLPTGTYPPETYYRDMFYGGEVNQEVIAAAHDVLQPEKPKKMELRWGSDSGFGTEQGFVPPAEQETAEEVEREHIRRMKEFAHELSMTPAAESQPTSPQPTKAVTKVKVEDEDARARKRRKSKYIEEDEDEVPAPPRQSGSAKKRKSIAKVSEITPASPAIESSSKRKKSSEASSAVKPARENLTEDQKRENHIKSEQKRRTLIREGFDDLGELVPGLRGGGFSKSAVLVMAADWLEDLLKGNEILKSRIKDLERGGG</sequence>
<feature type="compositionally biased region" description="Basic and acidic residues" evidence="6">
    <location>
        <begin position="15"/>
        <end position="30"/>
    </location>
</feature>
<dbReference type="Proteomes" id="UP000256645">
    <property type="component" value="Unassembled WGS sequence"/>
</dbReference>
<dbReference type="EMBL" id="PDLM01000003">
    <property type="protein sequence ID" value="RDW82226.1"/>
    <property type="molecule type" value="Genomic_DNA"/>
</dbReference>
<dbReference type="SMART" id="SM00353">
    <property type="entry name" value="HLH"/>
    <property type="match status" value="1"/>
</dbReference>
<keyword evidence="4" id="KW-0804">Transcription</keyword>
<dbReference type="STRING" id="1849047.A0A3D8S7G6"/>
<evidence type="ECO:0000256" key="1">
    <source>
        <dbReference type="ARBA" id="ARBA00004123"/>
    </source>
</evidence>
<dbReference type="GO" id="GO:0005634">
    <property type="term" value="C:nucleus"/>
    <property type="evidence" value="ECO:0007669"/>
    <property type="project" value="UniProtKB-SubCell"/>
</dbReference>
<evidence type="ECO:0000313" key="9">
    <source>
        <dbReference type="Proteomes" id="UP000256645"/>
    </source>
</evidence>
<name>A0A3D8S7G6_9HELO</name>
<feature type="compositionally biased region" description="Pro residues" evidence="6">
    <location>
        <begin position="53"/>
        <end position="63"/>
    </location>
</feature>
<dbReference type="CDD" id="cd11404">
    <property type="entry name" value="bHLHzip_Mlx_like"/>
    <property type="match status" value="1"/>
</dbReference>
<dbReference type="InterPro" id="IPR011598">
    <property type="entry name" value="bHLH_dom"/>
</dbReference>
<evidence type="ECO:0000256" key="5">
    <source>
        <dbReference type="ARBA" id="ARBA00023242"/>
    </source>
</evidence>
<evidence type="ECO:0000256" key="6">
    <source>
        <dbReference type="SAM" id="MobiDB-lite"/>
    </source>
</evidence>
<feature type="region of interest" description="Disordered" evidence="6">
    <location>
        <begin position="1"/>
        <end position="66"/>
    </location>
</feature>